<evidence type="ECO:0000256" key="6">
    <source>
        <dbReference type="ARBA" id="ARBA00047388"/>
    </source>
</evidence>
<sequence>MVMVLSIEVFFKIRGQFDHFVGNEIEEAAKQRRAVGILREERGCQGLVFSKATLGSIKTLVYNPSVRNKKATFALVCQTLKHLPIIKDVLEAANILNSKWKRQLELVYIIIYDILFGKEISLAGDAEKFLTLRKEAIQSALARLLVRRKVKYTEDLVALYQTPDVSKPRYVRVNSLKMDVDSVVLELGKQFTVSVSELVDKNLLFYFSRLICSPCREFTHKLVKAYHEIKAMHPDFEVIFVSFDNDEESFDQYNVEIPWLALPYDDKREALIKHTVKFNGIPHLTVVGPDGKIIFNEDKELVMLCGSDAYPFDEDQKKEMDSRLNEMSKEKELPGKAREKDNVDNAKYDVECQADNE</sequence>
<dbReference type="AlphaFoldDB" id="A0AAE0CKH9"/>
<evidence type="ECO:0000256" key="4">
    <source>
        <dbReference type="ARBA" id="ARBA00023027"/>
    </source>
</evidence>
<keyword evidence="11" id="KW-1185">Reference proteome</keyword>
<evidence type="ECO:0000313" key="11">
    <source>
        <dbReference type="Proteomes" id="UP001280121"/>
    </source>
</evidence>
<organism evidence="10 11">
    <name type="scientific">Dipteronia dyeriana</name>
    <dbReference type="NCBI Taxonomy" id="168575"/>
    <lineage>
        <taxon>Eukaryota</taxon>
        <taxon>Viridiplantae</taxon>
        <taxon>Streptophyta</taxon>
        <taxon>Embryophyta</taxon>
        <taxon>Tracheophyta</taxon>
        <taxon>Spermatophyta</taxon>
        <taxon>Magnoliopsida</taxon>
        <taxon>eudicotyledons</taxon>
        <taxon>Gunneridae</taxon>
        <taxon>Pentapetalae</taxon>
        <taxon>rosids</taxon>
        <taxon>malvids</taxon>
        <taxon>Sapindales</taxon>
        <taxon>Sapindaceae</taxon>
        <taxon>Hippocastanoideae</taxon>
        <taxon>Acereae</taxon>
        <taxon>Dipteronia</taxon>
    </lineage>
</organism>
<dbReference type="Pfam" id="PF13905">
    <property type="entry name" value="Thioredoxin_8"/>
    <property type="match status" value="1"/>
</dbReference>
<evidence type="ECO:0000259" key="9">
    <source>
        <dbReference type="PROSITE" id="PS51352"/>
    </source>
</evidence>
<protein>
    <recommendedName>
        <fullName evidence="1">protein-disulfide reductase</fullName>
        <ecNumber evidence="1">1.8.1.8</ecNumber>
    </recommendedName>
</protein>
<dbReference type="InterPro" id="IPR012336">
    <property type="entry name" value="Thioredoxin-like_fold"/>
</dbReference>
<dbReference type="Gene3D" id="3.40.30.10">
    <property type="entry name" value="Glutaredoxin"/>
    <property type="match status" value="1"/>
</dbReference>
<dbReference type="InterPro" id="IPR013766">
    <property type="entry name" value="Thioredoxin_domain"/>
</dbReference>
<evidence type="ECO:0000256" key="5">
    <source>
        <dbReference type="ARBA" id="ARBA00025782"/>
    </source>
</evidence>
<dbReference type="InterPro" id="IPR036249">
    <property type="entry name" value="Thioredoxin-like_sf"/>
</dbReference>
<feature type="region of interest" description="Disordered" evidence="8">
    <location>
        <begin position="315"/>
        <end position="357"/>
    </location>
</feature>
<dbReference type="PANTHER" id="PTHR13871:SF96">
    <property type="entry name" value="THIOREDOXIN DOMAIN-CONTAINING PROTEIN"/>
    <property type="match status" value="1"/>
</dbReference>
<dbReference type="PANTHER" id="PTHR13871">
    <property type="entry name" value="THIOREDOXIN"/>
    <property type="match status" value="1"/>
</dbReference>
<reference evidence="10" key="1">
    <citation type="journal article" date="2023" name="Plant J.">
        <title>Genome sequences and population genomics provide insights into the demographic history, inbreeding, and mutation load of two 'living fossil' tree species of Dipteronia.</title>
        <authorList>
            <person name="Feng Y."/>
            <person name="Comes H.P."/>
            <person name="Chen J."/>
            <person name="Zhu S."/>
            <person name="Lu R."/>
            <person name="Zhang X."/>
            <person name="Li P."/>
            <person name="Qiu J."/>
            <person name="Olsen K.M."/>
            <person name="Qiu Y."/>
        </authorList>
    </citation>
    <scope>NUCLEOTIDE SEQUENCE</scope>
    <source>
        <strain evidence="10">KIB01</strain>
    </source>
</reference>
<evidence type="ECO:0000313" key="10">
    <source>
        <dbReference type="EMBL" id="KAK2654474.1"/>
    </source>
</evidence>
<keyword evidence="4" id="KW-0520">NAD</keyword>
<keyword evidence="2" id="KW-0677">Repeat</keyword>
<comment type="similarity">
    <text evidence="5">Belongs to the nucleoredoxin family.</text>
</comment>
<evidence type="ECO:0000256" key="8">
    <source>
        <dbReference type="SAM" id="MobiDB-lite"/>
    </source>
</evidence>
<dbReference type="Pfam" id="PF21153">
    <property type="entry name" value="NSUN5_N"/>
    <property type="match status" value="1"/>
</dbReference>
<dbReference type="PROSITE" id="PS51352">
    <property type="entry name" value="THIOREDOXIN_2"/>
    <property type="match status" value="1"/>
</dbReference>
<evidence type="ECO:0000256" key="2">
    <source>
        <dbReference type="ARBA" id="ARBA00022737"/>
    </source>
</evidence>
<gene>
    <name evidence="10" type="ORF">Ddye_014330</name>
</gene>
<dbReference type="InterPro" id="IPR048889">
    <property type="entry name" value="NSUN5_RCM1_N"/>
</dbReference>
<feature type="compositionally biased region" description="Basic and acidic residues" evidence="8">
    <location>
        <begin position="315"/>
        <end position="350"/>
    </location>
</feature>
<evidence type="ECO:0000256" key="3">
    <source>
        <dbReference type="ARBA" id="ARBA00023002"/>
    </source>
</evidence>
<dbReference type="GO" id="GO:0047134">
    <property type="term" value="F:protein-disulfide reductase [NAD(P)H] activity"/>
    <property type="evidence" value="ECO:0007669"/>
    <property type="project" value="UniProtKB-EC"/>
</dbReference>
<dbReference type="InterPro" id="IPR052259">
    <property type="entry name" value="Nucleoredoxin-like"/>
</dbReference>
<comment type="catalytic activity">
    <reaction evidence="6">
        <text>[protein]-dithiol + NAD(+) = [protein]-disulfide + NADH + H(+)</text>
        <dbReference type="Rhea" id="RHEA:18749"/>
        <dbReference type="Rhea" id="RHEA-COMP:10593"/>
        <dbReference type="Rhea" id="RHEA-COMP:10594"/>
        <dbReference type="ChEBI" id="CHEBI:15378"/>
        <dbReference type="ChEBI" id="CHEBI:29950"/>
        <dbReference type="ChEBI" id="CHEBI:50058"/>
        <dbReference type="ChEBI" id="CHEBI:57540"/>
        <dbReference type="ChEBI" id="CHEBI:57945"/>
        <dbReference type="EC" id="1.8.1.8"/>
    </reaction>
</comment>
<accession>A0AAE0CKH9</accession>
<dbReference type="Proteomes" id="UP001280121">
    <property type="component" value="Unassembled WGS sequence"/>
</dbReference>
<evidence type="ECO:0000256" key="7">
    <source>
        <dbReference type="ARBA" id="ARBA00047804"/>
    </source>
</evidence>
<dbReference type="EMBL" id="JANJYI010000004">
    <property type="protein sequence ID" value="KAK2654474.1"/>
    <property type="molecule type" value="Genomic_DNA"/>
</dbReference>
<comment type="catalytic activity">
    <reaction evidence="7">
        <text>[protein]-dithiol + NADP(+) = [protein]-disulfide + NADPH + H(+)</text>
        <dbReference type="Rhea" id="RHEA:18753"/>
        <dbReference type="Rhea" id="RHEA-COMP:10593"/>
        <dbReference type="Rhea" id="RHEA-COMP:10594"/>
        <dbReference type="ChEBI" id="CHEBI:15378"/>
        <dbReference type="ChEBI" id="CHEBI:29950"/>
        <dbReference type="ChEBI" id="CHEBI:50058"/>
        <dbReference type="ChEBI" id="CHEBI:57783"/>
        <dbReference type="ChEBI" id="CHEBI:58349"/>
        <dbReference type="EC" id="1.8.1.8"/>
    </reaction>
</comment>
<name>A0AAE0CKH9_9ROSI</name>
<evidence type="ECO:0000256" key="1">
    <source>
        <dbReference type="ARBA" id="ARBA00012612"/>
    </source>
</evidence>
<dbReference type="EC" id="1.8.1.8" evidence="1"/>
<comment type="caution">
    <text evidence="10">The sequence shown here is derived from an EMBL/GenBank/DDBJ whole genome shotgun (WGS) entry which is preliminary data.</text>
</comment>
<dbReference type="SUPFAM" id="SSF52833">
    <property type="entry name" value="Thioredoxin-like"/>
    <property type="match status" value="1"/>
</dbReference>
<proteinExistence type="inferred from homology"/>
<keyword evidence="3" id="KW-0560">Oxidoreductase</keyword>
<feature type="domain" description="Thioredoxin" evidence="9">
    <location>
        <begin position="156"/>
        <end position="325"/>
    </location>
</feature>